<dbReference type="InterPro" id="IPR045194">
    <property type="entry name" value="MGRN1/RNF157-like"/>
</dbReference>
<dbReference type="PROSITE" id="PS00518">
    <property type="entry name" value="ZF_RING_1"/>
    <property type="match status" value="1"/>
</dbReference>
<reference evidence="7" key="1">
    <citation type="submission" date="2023-03" db="EMBL/GenBank/DDBJ databases">
        <title>Mating type loci evolution in Malassezia.</title>
        <authorList>
            <person name="Coelho M.A."/>
        </authorList>
    </citation>
    <scope>NUCLEOTIDE SEQUENCE</scope>
    <source>
        <strain evidence="7">CBS 9557</strain>
    </source>
</reference>
<keyword evidence="1" id="KW-0479">Metal-binding</keyword>
<evidence type="ECO:0000256" key="3">
    <source>
        <dbReference type="ARBA" id="ARBA00022833"/>
    </source>
</evidence>
<dbReference type="PANTHER" id="PTHR22996">
    <property type="entry name" value="MAHOGUNIN"/>
    <property type="match status" value="1"/>
</dbReference>
<dbReference type="InterPro" id="IPR001841">
    <property type="entry name" value="Znf_RING"/>
</dbReference>
<dbReference type="SMART" id="SM00184">
    <property type="entry name" value="RING"/>
    <property type="match status" value="1"/>
</dbReference>
<evidence type="ECO:0000256" key="1">
    <source>
        <dbReference type="ARBA" id="ARBA00022723"/>
    </source>
</evidence>
<dbReference type="GO" id="GO:0016567">
    <property type="term" value="P:protein ubiquitination"/>
    <property type="evidence" value="ECO:0007669"/>
    <property type="project" value="TreeGrafter"/>
</dbReference>
<dbReference type="AlphaFoldDB" id="A0AAF0EKK1"/>
<evidence type="ECO:0000313" key="7">
    <source>
        <dbReference type="EMBL" id="WFD26073.1"/>
    </source>
</evidence>
<keyword evidence="3" id="KW-0862">Zinc</keyword>
<evidence type="ECO:0000256" key="2">
    <source>
        <dbReference type="ARBA" id="ARBA00022771"/>
    </source>
</evidence>
<organism evidence="7 8">
    <name type="scientific">Malassezia nana</name>
    <dbReference type="NCBI Taxonomy" id="180528"/>
    <lineage>
        <taxon>Eukaryota</taxon>
        <taxon>Fungi</taxon>
        <taxon>Dikarya</taxon>
        <taxon>Basidiomycota</taxon>
        <taxon>Ustilaginomycotina</taxon>
        <taxon>Malasseziomycetes</taxon>
        <taxon>Malasseziales</taxon>
        <taxon>Malasseziaceae</taxon>
        <taxon>Malassezia</taxon>
    </lineage>
</organism>
<dbReference type="GO" id="GO:0061630">
    <property type="term" value="F:ubiquitin protein ligase activity"/>
    <property type="evidence" value="ECO:0007669"/>
    <property type="project" value="UniProtKB-EC"/>
</dbReference>
<keyword evidence="8" id="KW-1185">Reference proteome</keyword>
<evidence type="ECO:0000256" key="5">
    <source>
        <dbReference type="SAM" id="MobiDB-lite"/>
    </source>
</evidence>
<evidence type="ECO:0000259" key="6">
    <source>
        <dbReference type="PROSITE" id="PS50089"/>
    </source>
</evidence>
<protein>
    <recommendedName>
        <fullName evidence="6">RING-type domain-containing protein</fullName>
    </recommendedName>
</protein>
<dbReference type="Proteomes" id="UP001213623">
    <property type="component" value="Chromosome 2"/>
</dbReference>
<name>A0AAF0EKK1_9BASI</name>
<gene>
    <name evidence="7" type="ORF">MNAN1_001048</name>
</gene>
<proteinExistence type="predicted"/>
<dbReference type="PROSITE" id="PS50089">
    <property type="entry name" value="ZF_RING_2"/>
    <property type="match status" value="1"/>
</dbReference>
<dbReference type="Gene3D" id="3.30.40.10">
    <property type="entry name" value="Zinc/RING finger domain, C3HC4 (zinc finger)"/>
    <property type="match status" value="1"/>
</dbReference>
<accession>A0AAF0EKK1</accession>
<dbReference type="GO" id="GO:0005737">
    <property type="term" value="C:cytoplasm"/>
    <property type="evidence" value="ECO:0007669"/>
    <property type="project" value="TreeGrafter"/>
</dbReference>
<dbReference type="Pfam" id="PF13920">
    <property type="entry name" value="zf-C3HC4_3"/>
    <property type="match status" value="1"/>
</dbReference>
<dbReference type="InterPro" id="IPR013083">
    <property type="entry name" value="Znf_RING/FYVE/PHD"/>
</dbReference>
<dbReference type="EMBL" id="CP119893">
    <property type="protein sequence ID" value="WFD26073.1"/>
    <property type="molecule type" value="Genomic_DNA"/>
</dbReference>
<feature type="domain" description="RING-type" evidence="6">
    <location>
        <begin position="303"/>
        <end position="358"/>
    </location>
</feature>
<dbReference type="SUPFAM" id="SSF57850">
    <property type="entry name" value="RING/U-box"/>
    <property type="match status" value="1"/>
</dbReference>
<dbReference type="InterPro" id="IPR017907">
    <property type="entry name" value="Znf_RING_CS"/>
</dbReference>
<sequence>MRHDSRSTENETGELPRPTDTSPASPPEKASDHSLLRLLGPDVGDLAAVSTEASEPVSLPTLDRWIDGAGEDTRLSVLELFVNLHRSNTTLRRRQPADTVLAWASPTLQLPAPTHSLLCRCDCSAPNARVDLYVHAPRHTSTGLLTPPLPQGHDTFSLPGWHVATDTLSTAFDQHVTMPLVLDGQWHDTNGALLISITIEALDEDGCPLEQRNACTTQWETSCVADTPDAWQIRLHSQHARIGPFSLRMHELFGFDAHTEQPLAPPPEIVSESSPAPPLALNENLVHSAALLTEDLREDGSECPICMSEATSTLLFPCTHALCLECAVRVRDSVQKSRTQDREHGRAPRREYACPLCRRIIESMLSLTY</sequence>
<evidence type="ECO:0000313" key="8">
    <source>
        <dbReference type="Proteomes" id="UP001213623"/>
    </source>
</evidence>
<feature type="region of interest" description="Disordered" evidence="5">
    <location>
        <begin position="1"/>
        <end position="33"/>
    </location>
</feature>
<keyword evidence="2 4" id="KW-0863">Zinc-finger</keyword>
<dbReference type="PANTHER" id="PTHR22996:SF0">
    <property type="entry name" value="RE60872P-RELATED"/>
    <property type="match status" value="1"/>
</dbReference>
<evidence type="ECO:0000256" key="4">
    <source>
        <dbReference type="PROSITE-ProRule" id="PRU00175"/>
    </source>
</evidence>
<dbReference type="GO" id="GO:0008270">
    <property type="term" value="F:zinc ion binding"/>
    <property type="evidence" value="ECO:0007669"/>
    <property type="project" value="UniProtKB-KW"/>
</dbReference>